<protein>
    <submittedName>
        <fullName evidence="1">Uncharacterized protein</fullName>
    </submittedName>
</protein>
<gene>
    <name evidence="1" type="ORF">METZ01_LOCUS506863</name>
</gene>
<organism evidence="1">
    <name type="scientific">marine metagenome</name>
    <dbReference type="NCBI Taxonomy" id="408172"/>
    <lineage>
        <taxon>unclassified sequences</taxon>
        <taxon>metagenomes</taxon>
        <taxon>ecological metagenomes</taxon>
    </lineage>
</organism>
<proteinExistence type="predicted"/>
<sequence length="117" mass="12722">ELRDRLLQLGAFLVVDPAEAEVIVEARSGGLGIDESKTNIGIPPIPIPVPAVGIFQTPSLYVYKYHRQEGKSAIALTGIDVVTGKHLFSVRSLGNAVHSDLSLIGVPIYRNRDYLEK</sequence>
<accession>A0A383EBL5</accession>
<reference evidence="1" key="1">
    <citation type="submission" date="2018-05" db="EMBL/GenBank/DDBJ databases">
        <authorList>
            <person name="Lanie J.A."/>
            <person name="Ng W.-L."/>
            <person name="Kazmierczak K.M."/>
            <person name="Andrzejewski T.M."/>
            <person name="Davidsen T.M."/>
            <person name="Wayne K.J."/>
            <person name="Tettelin H."/>
            <person name="Glass J.I."/>
            <person name="Rusch D."/>
            <person name="Podicherti R."/>
            <person name="Tsui H.-C.T."/>
            <person name="Winkler M.E."/>
        </authorList>
    </citation>
    <scope>NUCLEOTIDE SEQUENCE</scope>
</reference>
<dbReference type="AlphaFoldDB" id="A0A383EBL5"/>
<evidence type="ECO:0000313" key="1">
    <source>
        <dbReference type="EMBL" id="SVE54009.1"/>
    </source>
</evidence>
<feature type="non-terminal residue" evidence="1">
    <location>
        <position position="1"/>
    </location>
</feature>
<name>A0A383EBL5_9ZZZZ</name>
<dbReference type="EMBL" id="UINC01224404">
    <property type="protein sequence ID" value="SVE54009.1"/>
    <property type="molecule type" value="Genomic_DNA"/>
</dbReference>